<dbReference type="CDD" id="cd07377">
    <property type="entry name" value="WHTH_GntR"/>
    <property type="match status" value="1"/>
</dbReference>
<protein>
    <submittedName>
        <fullName evidence="7">PLP-dependent aminotransferase family protein</fullName>
    </submittedName>
</protein>
<dbReference type="RefSeq" id="WP_147826410.1">
    <property type="nucleotide sequence ID" value="NZ_BAAARG010000001.1"/>
</dbReference>
<dbReference type="InterPro" id="IPR051446">
    <property type="entry name" value="HTH_trans_reg/aminotransferase"/>
</dbReference>
<evidence type="ECO:0000313" key="7">
    <source>
        <dbReference type="EMBL" id="TXK03479.1"/>
    </source>
</evidence>
<dbReference type="CDD" id="cd00609">
    <property type="entry name" value="AAT_like"/>
    <property type="match status" value="1"/>
</dbReference>
<dbReference type="EMBL" id="VRSW01000004">
    <property type="protein sequence ID" value="TXK03479.1"/>
    <property type="molecule type" value="Genomic_DNA"/>
</dbReference>
<dbReference type="InterPro" id="IPR015424">
    <property type="entry name" value="PyrdxlP-dep_Trfase"/>
</dbReference>
<dbReference type="PROSITE" id="PS50949">
    <property type="entry name" value="HTH_GNTR"/>
    <property type="match status" value="1"/>
</dbReference>
<dbReference type="AlphaFoldDB" id="A0A5C8HMP5"/>
<dbReference type="Pfam" id="PF00392">
    <property type="entry name" value="GntR"/>
    <property type="match status" value="1"/>
</dbReference>
<dbReference type="GO" id="GO:0030170">
    <property type="term" value="F:pyridoxal phosphate binding"/>
    <property type="evidence" value="ECO:0007669"/>
    <property type="project" value="InterPro"/>
</dbReference>
<organism evidence="7 8">
    <name type="scientific">Microbacterium mitrae</name>
    <dbReference type="NCBI Taxonomy" id="664640"/>
    <lineage>
        <taxon>Bacteria</taxon>
        <taxon>Bacillati</taxon>
        <taxon>Actinomycetota</taxon>
        <taxon>Actinomycetes</taxon>
        <taxon>Micrococcales</taxon>
        <taxon>Microbacteriaceae</taxon>
        <taxon>Microbacterium</taxon>
    </lineage>
</organism>
<dbReference type="SMART" id="SM00345">
    <property type="entry name" value="HTH_GNTR"/>
    <property type="match status" value="1"/>
</dbReference>
<dbReference type="OrthoDB" id="199743at2"/>
<keyword evidence="2" id="KW-0663">Pyridoxal phosphate</keyword>
<dbReference type="PANTHER" id="PTHR46577:SF1">
    <property type="entry name" value="HTH-TYPE TRANSCRIPTIONAL REGULATORY PROTEIN GABR"/>
    <property type="match status" value="1"/>
</dbReference>
<dbReference type="InterPro" id="IPR015422">
    <property type="entry name" value="PyrdxlP-dep_Trfase_small"/>
</dbReference>
<dbReference type="Gene3D" id="3.40.640.10">
    <property type="entry name" value="Type I PLP-dependent aspartate aminotransferase-like (Major domain)"/>
    <property type="match status" value="1"/>
</dbReference>
<keyword evidence="3" id="KW-0805">Transcription regulation</keyword>
<sequence length="464" mass="49489">MTSRLVGLLGSWDDGRAVAASLADRIRSLVLDGRLTVGEKLPSERALAAELHRSRATVSAAYERLATAGFVVRLHGGSTRVTLPHGTRVMPDSDTALVDFTIASTGSTPGLHAATERALNRLAELRGTSGYLIAGMPELRERIAARFSQRGLPTSADEIIVTSGAMHALALLFATFGQPGRTALVEQPTFPHAFEALRRSGHRILTTPVTSAGWDVRHLTTTLLDARPHLAYLIPDFQNPTGASLTDDERRQITATARSSGTLLIADETCVELDIDRPFTPHPFAAHGAAITVGSLSKLAWGGLRIGWIRASRDQVERILSVRPTIDLGTAALEQCIAIELFDDMTTLRRHIRARLAAGRTALEASISAMPGVEVPRVAGGLSAWIDLGEPLSTALSLAAQDRGLRVPAGPRFSASGVHERFMRVPITLAPDDVSAGMAILAEAWAEIHAGTRSSSRAGHLTVV</sequence>
<accession>A0A5C8HMP5</accession>
<evidence type="ECO:0000256" key="4">
    <source>
        <dbReference type="ARBA" id="ARBA00023125"/>
    </source>
</evidence>
<dbReference type="GO" id="GO:0003700">
    <property type="term" value="F:DNA-binding transcription factor activity"/>
    <property type="evidence" value="ECO:0007669"/>
    <property type="project" value="InterPro"/>
</dbReference>
<gene>
    <name evidence="7" type="ORF">FVP60_11405</name>
</gene>
<evidence type="ECO:0000259" key="6">
    <source>
        <dbReference type="PROSITE" id="PS50949"/>
    </source>
</evidence>
<dbReference type="SUPFAM" id="SSF53383">
    <property type="entry name" value="PLP-dependent transferases"/>
    <property type="match status" value="1"/>
</dbReference>
<dbReference type="Pfam" id="PF00155">
    <property type="entry name" value="Aminotran_1_2"/>
    <property type="match status" value="1"/>
</dbReference>
<keyword evidence="5" id="KW-0804">Transcription</keyword>
<dbReference type="GO" id="GO:0008483">
    <property type="term" value="F:transaminase activity"/>
    <property type="evidence" value="ECO:0007669"/>
    <property type="project" value="UniProtKB-KW"/>
</dbReference>
<keyword evidence="8" id="KW-1185">Reference proteome</keyword>
<feature type="domain" description="HTH gntR-type" evidence="6">
    <location>
        <begin position="16"/>
        <end position="84"/>
    </location>
</feature>
<comment type="similarity">
    <text evidence="1">In the C-terminal section; belongs to the class-I pyridoxal-phosphate-dependent aminotransferase family.</text>
</comment>
<dbReference type="GO" id="GO:0003677">
    <property type="term" value="F:DNA binding"/>
    <property type="evidence" value="ECO:0007669"/>
    <property type="project" value="UniProtKB-KW"/>
</dbReference>
<dbReference type="InterPro" id="IPR036390">
    <property type="entry name" value="WH_DNA-bd_sf"/>
</dbReference>
<dbReference type="InterPro" id="IPR036388">
    <property type="entry name" value="WH-like_DNA-bd_sf"/>
</dbReference>
<evidence type="ECO:0000313" key="8">
    <source>
        <dbReference type="Proteomes" id="UP000321196"/>
    </source>
</evidence>
<keyword evidence="7" id="KW-0808">Transferase</keyword>
<evidence type="ECO:0000256" key="3">
    <source>
        <dbReference type="ARBA" id="ARBA00023015"/>
    </source>
</evidence>
<dbReference type="SUPFAM" id="SSF46785">
    <property type="entry name" value="Winged helix' DNA-binding domain"/>
    <property type="match status" value="1"/>
</dbReference>
<dbReference type="PANTHER" id="PTHR46577">
    <property type="entry name" value="HTH-TYPE TRANSCRIPTIONAL REGULATORY PROTEIN GABR"/>
    <property type="match status" value="1"/>
</dbReference>
<evidence type="ECO:0000256" key="5">
    <source>
        <dbReference type="ARBA" id="ARBA00023163"/>
    </source>
</evidence>
<name>A0A5C8HMP5_9MICO</name>
<dbReference type="InterPro" id="IPR000524">
    <property type="entry name" value="Tscrpt_reg_HTH_GntR"/>
</dbReference>
<dbReference type="Gene3D" id="1.10.10.10">
    <property type="entry name" value="Winged helix-like DNA-binding domain superfamily/Winged helix DNA-binding domain"/>
    <property type="match status" value="1"/>
</dbReference>
<proteinExistence type="inferred from homology"/>
<comment type="caution">
    <text evidence="7">The sequence shown here is derived from an EMBL/GenBank/DDBJ whole genome shotgun (WGS) entry which is preliminary data.</text>
</comment>
<dbReference type="Proteomes" id="UP000321196">
    <property type="component" value="Unassembled WGS sequence"/>
</dbReference>
<evidence type="ECO:0000256" key="1">
    <source>
        <dbReference type="ARBA" id="ARBA00005384"/>
    </source>
</evidence>
<keyword evidence="4" id="KW-0238">DNA-binding</keyword>
<reference evidence="7 8" key="1">
    <citation type="submission" date="2019-08" db="EMBL/GenBank/DDBJ databases">
        <authorList>
            <person name="Dong K."/>
        </authorList>
    </citation>
    <scope>NUCLEOTIDE SEQUENCE [LARGE SCALE GENOMIC DNA]</scope>
    <source>
        <strain evidence="7 8">M4-8</strain>
    </source>
</reference>
<dbReference type="InterPro" id="IPR015421">
    <property type="entry name" value="PyrdxlP-dep_Trfase_major"/>
</dbReference>
<keyword evidence="7" id="KW-0032">Aminotransferase</keyword>
<dbReference type="Gene3D" id="3.90.1150.10">
    <property type="entry name" value="Aspartate Aminotransferase, domain 1"/>
    <property type="match status" value="1"/>
</dbReference>
<evidence type="ECO:0000256" key="2">
    <source>
        <dbReference type="ARBA" id="ARBA00022898"/>
    </source>
</evidence>
<dbReference type="InterPro" id="IPR004839">
    <property type="entry name" value="Aminotransferase_I/II_large"/>
</dbReference>
<dbReference type="PRINTS" id="PR00035">
    <property type="entry name" value="HTHGNTR"/>
</dbReference>